<accession>A0A7C0X4Q7</accession>
<dbReference type="Pfam" id="PF00702">
    <property type="entry name" value="Hydrolase"/>
    <property type="match status" value="1"/>
</dbReference>
<comment type="cofactor">
    <cofactor evidence="1">
        <name>Mg(2+)</name>
        <dbReference type="ChEBI" id="CHEBI:18420"/>
    </cofactor>
</comment>
<organism evidence="9">
    <name type="scientific">Candidatus Syntropharchaeum butanivorans</name>
    <dbReference type="NCBI Taxonomy" id="1839936"/>
    <lineage>
        <taxon>Archaea</taxon>
        <taxon>Methanobacteriati</taxon>
        <taxon>Methanobacteriota</taxon>
        <taxon>Stenosarchaea group</taxon>
        <taxon>Methanomicrobia</taxon>
        <taxon>Methanosarcinales</taxon>
        <taxon>ANME-2 cluster</taxon>
        <taxon>Candidatus Syntropharchaeum</taxon>
    </lineage>
</organism>
<proteinExistence type="predicted"/>
<dbReference type="InterPro" id="IPR023214">
    <property type="entry name" value="HAD_sf"/>
</dbReference>
<evidence type="ECO:0000256" key="2">
    <source>
        <dbReference type="ARBA" id="ARBA00005135"/>
    </source>
</evidence>
<sequence>MVAYDLEGVLVDDISIWVKLSRAFGTDGIDPGLREEYLAGRISYREWSDLVVSRWKGCDLGIIEEIVRSTRLMEGAIETVSSLREKGVRQVIITNSISHLADAVGEMLGIGKEWIRSNVLGVEDGRLTGTVEYYHSWEDKLSSLNYFASLIGCGMEEVAVVGDGINDIEILQAAGLGIAFDPKDPGVCDAADVVVRRKDLREILGWVERPEVKDL</sequence>
<dbReference type="GO" id="GO:0000287">
    <property type="term" value="F:magnesium ion binding"/>
    <property type="evidence" value="ECO:0007669"/>
    <property type="project" value="TreeGrafter"/>
</dbReference>
<dbReference type="Proteomes" id="UP000885863">
    <property type="component" value="Unassembled WGS sequence"/>
</dbReference>
<keyword evidence="7" id="KW-0460">Magnesium</keyword>
<dbReference type="AlphaFoldDB" id="A0A7C0X4Q7"/>
<keyword evidence="4" id="KW-0028">Amino-acid biosynthesis</keyword>
<dbReference type="SUPFAM" id="SSF56784">
    <property type="entry name" value="HAD-like"/>
    <property type="match status" value="1"/>
</dbReference>
<evidence type="ECO:0000313" key="9">
    <source>
        <dbReference type="EMBL" id="HDM36686.1"/>
    </source>
</evidence>
<reference evidence="9" key="1">
    <citation type="journal article" date="2020" name="mSystems">
        <title>Genome- and Community-Level Interaction Insights into Carbon Utilization and Element Cycling Functions of Hydrothermarchaeota in Hydrothermal Sediment.</title>
        <authorList>
            <person name="Zhou Z."/>
            <person name="Liu Y."/>
            <person name="Xu W."/>
            <person name="Pan J."/>
            <person name="Luo Z.H."/>
            <person name="Li M."/>
        </authorList>
    </citation>
    <scope>NUCLEOTIDE SEQUENCE [LARGE SCALE GENOMIC DNA]</scope>
    <source>
        <strain evidence="9">HyVt-185</strain>
    </source>
</reference>
<dbReference type="GO" id="GO:0005737">
    <property type="term" value="C:cytoplasm"/>
    <property type="evidence" value="ECO:0007669"/>
    <property type="project" value="TreeGrafter"/>
</dbReference>
<dbReference type="PANTHER" id="PTHR43344:SF2">
    <property type="entry name" value="PHOSPHOSERINE PHOSPHATASE"/>
    <property type="match status" value="1"/>
</dbReference>
<evidence type="ECO:0000256" key="5">
    <source>
        <dbReference type="ARBA" id="ARBA00022723"/>
    </source>
</evidence>
<dbReference type="NCBIfam" id="TIGR01488">
    <property type="entry name" value="HAD-SF-IB"/>
    <property type="match status" value="1"/>
</dbReference>
<comment type="caution">
    <text evidence="9">The sequence shown here is derived from an EMBL/GenBank/DDBJ whole genome shotgun (WGS) entry which is preliminary data.</text>
</comment>
<protein>
    <recommendedName>
        <fullName evidence="3">phosphoserine phosphatase</fullName>
        <ecNumber evidence="3">3.1.3.3</ecNumber>
    </recommendedName>
</protein>
<dbReference type="EMBL" id="DQZR01000234">
    <property type="protein sequence ID" value="HDM36686.1"/>
    <property type="molecule type" value="Genomic_DNA"/>
</dbReference>
<keyword evidence="5" id="KW-0479">Metal-binding</keyword>
<keyword evidence="6 9" id="KW-0378">Hydrolase</keyword>
<dbReference type="EC" id="3.1.3.3" evidence="3"/>
<comment type="pathway">
    <text evidence="2">Amino-acid biosynthesis; L-serine biosynthesis; L-serine from 3-phospho-D-glycerate: step 3/3.</text>
</comment>
<evidence type="ECO:0000256" key="7">
    <source>
        <dbReference type="ARBA" id="ARBA00022842"/>
    </source>
</evidence>
<evidence type="ECO:0000256" key="3">
    <source>
        <dbReference type="ARBA" id="ARBA00012640"/>
    </source>
</evidence>
<evidence type="ECO:0000256" key="4">
    <source>
        <dbReference type="ARBA" id="ARBA00022605"/>
    </source>
</evidence>
<dbReference type="Gene3D" id="3.40.50.1000">
    <property type="entry name" value="HAD superfamily/HAD-like"/>
    <property type="match status" value="1"/>
</dbReference>
<dbReference type="InterPro" id="IPR050582">
    <property type="entry name" value="HAD-like_SerB"/>
</dbReference>
<gene>
    <name evidence="9" type="ORF">ENG09_05510</name>
</gene>
<dbReference type="InterPro" id="IPR036412">
    <property type="entry name" value="HAD-like_sf"/>
</dbReference>
<dbReference type="GO" id="GO:0006564">
    <property type="term" value="P:L-serine biosynthetic process"/>
    <property type="evidence" value="ECO:0007669"/>
    <property type="project" value="UniProtKB-KW"/>
</dbReference>
<evidence type="ECO:0000256" key="8">
    <source>
        <dbReference type="ARBA" id="ARBA00023299"/>
    </source>
</evidence>
<keyword evidence="8" id="KW-0718">Serine biosynthesis</keyword>
<evidence type="ECO:0000256" key="6">
    <source>
        <dbReference type="ARBA" id="ARBA00022801"/>
    </source>
</evidence>
<name>A0A7C0X4Q7_9EURY</name>
<dbReference type="PANTHER" id="PTHR43344">
    <property type="entry name" value="PHOSPHOSERINE PHOSPHATASE"/>
    <property type="match status" value="1"/>
</dbReference>
<dbReference type="GO" id="GO:0036424">
    <property type="term" value="F:L-phosphoserine phosphatase activity"/>
    <property type="evidence" value="ECO:0007669"/>
    <property type="project" value="TreeGrafter"/>
</dbReference>
<evidence type="ECO:0000256" key="1">
    <source>
        <dbReference type="ARBA" id="ARBA00001946"/>
    </source>
</evidence>